<proteinExistence type="predicted"/>
<feature type="compositionally biased region" description="Basic residues" evidence="3">
    <location>
        <begin position="49"/>
        <end position="63"/>
    </location>
</feature>
<dbReference type="InterPro" id="IPR027124">
    <property type="entry name" value="Swc5/CFDP1/2"/>
</dbReference>
<protein>
    <recommendedName>
        <fullName evidence="1">Craniofacial development protein 1</fullName>
    </recommendedName>
    <alternativeName>
        <fullName evidence="2">Bucentaur</fullName>
    </alternativeName>
</protein>
<evidence type="ECO:0000259" key="4">
    <source>
        <dbReference type="PROSITE" id="PS51279"/>
    </source>
</evidence>
<reference evidence="5" key="1">
    <citation type="submission" date="2023-11" db="EMBL/GenBank/DDBJ databases">
        <title>Genome assemblies of two species of porcelain crab, Petrolisthes cinctipes and Petrolisthes manimaculis (Anomura: Porcellanidae).</title>
        <authorList>
            <person name="Angst P."/>
        </authorList>
    </citation>
    <scope>NUCLEOTIDE SEQUENCE</scope>
    <source>
        <strain evidence="5">PB745_02</strain>
        <tissue evidence="5">Gill</tissue>
    </source>
</reference>
<dbReference type="PROSITE" id="PS51279">
    <property type="entry name" value="BCNT_C"/>
    <property type="match status" value="1"/>
</dbReference>
<feature type="region of interest" description="Disordered" evidence="3">
    <location>
        <begin position="177"/>
        <end position="217"/>
    </location>
</feature>
<feature type="domain" description="BCNT-C" evidence="4">
    <location>
        <begin position="217"/>
        <end position="298"/>
    </location>
</feature>
<feature type="compositionally biased region" description="Polar residues" evidence="3">
    <location>
        <begin position="126"/>
        <end position="140"/>
    </location>
</feature>
<dbReference type="EMBL" id="JAWZYT010000239">
    <property type="protein sequence ID" value="KAK4326163.1"/>
    <property type="molecule type" value="Genomic_DNA"/>
</dbReference>
<feature type="compositionally biased region" description="Acidic residues" evidence="3">
    <location>
        <begin position="24"/>
        <end position="44"/>
    </location>
</feature>
<keyword evidence="6" id="KW-1185">Reference proteome</keyword>
<dbReference type="AlphaFoldDB" id="A0AAE1UIM1"/>
<feature type="region of interest" description="Disordered" evidence="3">
    <location>
        <begin position="1"/>
        <end position="163"/>
    </location>
</feature>
<feature type="compositionally biased region" description="Basic and acidic residues" evidence="3">
    <location>
        <begin position="177"/>
        <end position="200"/>
    </location>
</feature>
<dbReference type="Proteomes" id="UP001292094">
    <property type="component" value="Unassembled WGS sequence"/>
</dbReference>
<evidence type="ECO:0000256" key="1">
    <source>
        <dbReference type="ARBA" id="ARBA00019033"/>
    </source>
</evidence>
<comment type="caution">
    <text evidence="5">The sequence shown here is derived from an EMBL/GenBank/DDBJ whole genome shotgun (WGS) entry which is preliminary data.</text>
</comment>
<sequence>MLEQDDYDSDTSDEDFVPDGRAESEDDPVSGGEEEEEEEGDNEDSSTTKKGKKRKRKGKGKKSKLMEKEPEEEEESEEKKQLDEGKSKQKADDIWADFLADVEDKPSPPPKPKNKSSSWGALLGNKKTSNSSDAMTSEPQVSSSKNEVKKKVESTSKPSTVKITQVFEFAGEEVRVEKEVAADSEEAKVAEAKAAVDSDKGSPSTKGESASPGFGGAKRTGGLAGIAGLLDSKKQKLTTLEKTKLDWNNFKSAEGIDEELEKHKKSKHGYLDKKAFLERADIRQFEIERAMRMSKRSNR</sequence>
<dbReference type="Pfam" id="PF07572">
    <property type="entry name" value="BCNT"/>
    <property type="match status" value="1"/>
</dbReference>
<feature type="compositionally biased region" description="Basic and acidic residues" evidence="3">
    <location>
        <begin position="77"/>
        <end position="93"/>
    </location>
</feature>
<dbReference type="InterPro" id="IPR011421">
    <property type="entry name" value="BCNT-C"/>
</dbReference>
<name>A0AAE1UIM1_9EUCA</name>
<evidence type="ECO:0000256" key="3">
    <source>
        <dbReference type="SAM" id="MobiDB-lite"/>
    </source>
</evidence>
<dbReference type="GO" id="GO:0000812">
    <property type="term" value="C:Swr1 complex"/>
    <property type="evidence" value="ECO:0007669"/>
    <property type="project" value="TreeGrafter"/>
</dbReference>
<dbReference type="PANTHER" id="PTHR48407">
    <property type="entry name" value="CRANIOFACIAL DEVELOPMENT PROTEIN 1"/>
    <property type="match status" value="1"/>
</dbReference>
<evidence type="ECO:0000313" key="5">
    <source>
        <dbReference type="EMBL" id="KAK4326163.1"/>
    </source>
</evidence>
<dbReference type="PANTHER" id="PTHR48407:SF1">
    <property type="entry name" value="CRANIOFACIAL DEVELOPMENT PROTEIN 1"/>
    <property type="match status" value="1"/>
</dbReference>
<accession>A0AAE1UIM1</accession>
<organism evidence="5 6">
    <name type="scientific">Petrolisthes manimaculis</name>
    <dbReference type="NCBI Taxonomy" id="1843537"/>
    <lineage>
        <taxon>Eukaryota</taxon>
        <taxon>Metazoa</taxon>
        <taxon>Ecdysozoa</taxon>
        <taxon>Arthropoda</taxon>
        <taxon>Crustacea</taxon>
        <taxon>Multicrustacea</taxon>
        <taxon>Malacostraca</taxon>
        <taxon>Eumalacostraca</taxon>
        <taxon>Eucarida</taxon>
        <taxon>Decapoda</taxon>
        <taxon>Pleocyemata</taxon>
        <taxon>Anomura</taxon>
        <taxon>Galatheoidea</taxon>
        <taxon>Porcellanidae</taxon>
        <taxon>Petrolisthes</taxon>
    </lineage>
</organism>
<gene>
    <name evidence="5" type="ORF">Pmani_003287</name>
</gene>
<evidence type="ECO:0000256" key="2">
    <source>
        <dbReference type="ARBA" id="ARBA00030244"/>
    </source>
</evidence>
<feature type="compositionally biased region" description="Acidic residues" evidence="3">
    <location>
        <begin position="1"/>
        <end position="17"/>
    </location>
</feature>
<evidence type="ECO:0000313" key="6">
    <source>
        <dbReference type="Proteomes" id="UP001292094"/>
    </source>
</evidence>